<name>A0A4V5MS79_9RHOB</name>
<accession>A0A4V5MS79</accession>
<dbReference type="PRINTS" id="PR00419">
    <property type="entry name" value="ADXRDTASE"/>
</dbReference>
<dbReference type="EMBL" id="SUNH01000047">
    <property type="protein sequence ID" value="TJZ79228.1"/>
    <property type="molecule type" value="Genomic_DNA"/>
</dbReference>
<dbReference type="Proteomes" id="UP000306223">
    <property type="component" value="Unassembled WGS sequence"/>
</dbReference>
<dbReference type="AlphaFoldDB" id="A0A4V5MS79"/>
<dbReference type="PANTHER" id="PTHR16128:SF5">
    <property type="entry name" value="FAD_NAD(P)-BINDING OXIDOREDUCTASE FAMILY PROTEIN"/>
    <property type="match status" value="1"/>
</dbReference>
<evidence type="ECO:0000259" key="1">
    <source>
        <dbReference type="Pfam" id="PF01593"/>
    </source>
</evidence>
<proteinExistence type="predicted"/>
<dbReference type="Gene3D" id="3.50.50.60">
    <property type="entry name" value="FAD/NAD(P)-binding domain"/>
    <property type="match status" value="1"/>
</dbReference>
<keyword evidence="3" id="KW-1185">Reference proteome</keyword>
<dbReference type="OrthoDB" id="5792777at2"/>
<reference evidence="2 3" key="1">
    <citation type="submission" date="2019-04" db="EMBL/GenBank/DDBJ databases">
        <authorList>
            <person name="Li J."/>
        </authorList>
    </citation>
    <scope>NUCLEOTIDE SEQUENCE [LARGE SCALE GENOMIC DNA]</scope>
    <source>
        <strain evidence="2 3">CCTCC AB2016182</strain>
    </source>
</reference>
<dbReference type="GO" id="GO:0016491">
    <property type="term" value="F:oxidoreductase activity"/>
    <property type="evidence" value="ECO:0007669"/>
    <property type="project" value="InterPro"/>
</dbReference>
<evidence type="ECO:0000313" key="3">
    <source>
        <dbReference type="Proteomes" id="UP000306223"/>
    </source>
</evidence>
<dbReference type="Pfam" id="PF13450">
    <property type="entry name" value="NAD_binding_8"/>
    <property type="match status" value="1"/>
</dbReference>
<dbReference type="Pfam" id="PF01593">
    <property type="entry name" value="Amino_oxidase"/>
    <property type="match status" value="1"/>
</dbReference>
<organism evidence="2 3">
    <name type="scientific">Paracoccus hibiscisoli</name>
    <dbReference type="NCBI Taxonomy" id="2023261"/>
    <lineage>
        <taxon>Bacteria</taxon>
        <taxon>Pseudomonadati</taxon>
        <taxon>Pseudomonadota</taxon>
        <taxon>Alphaproteobacteria</taxon>
        <taxon>Rhodobacterales</taxon>
        <taxon>Paracoccaceae</taxon>
        <taxon>Paracoccus</taxon>
    </lineage>
</organism>
<dbReference type="SUPFAM" id="SSF51905">
    <property type="entry name" value="FAD/NAD(P)-binding domain"/>
    <property type="match status" value="1"/>
</dbReference>
<dbReference type="Gene3D" id="3.90.660.10">
    <property type="match status" value="1"/>
</dbReference>
<dbReference type="InterPro" id="IPR036188">
    <property type="entry name" value="FAD/NAD-bd_sf"/>
</dbReference>
<evidence type="ECO:0000313" key="2">
    <source>
        <dbReference type="EMBL" id="TJZ79228.1"/>
    </source>
</evidence>
<protein>
    <submittedName>
        <fullName evidence="2">FAD-dependent oxidoreductase</fullName>
    </submittedName>
</protein>
<gene>
    <name evidence="2" type="ORF">FA740_18320</name>
</gene>
<feature type="domain" description="Amine oxidase" evidence="1">
    <location>
        <begin position="112"/>
        <end position="329"/>
    </location>
</feature>
<sequence>MPPCTRRDSLSCWEKPAKGQRMGERVKVAIIGAGITGITCARALVAAGLTVTLFDKGRGIGGRLATRRTDAGLRFDHGAQYLPASDPDFAALLGGLVDAGDAAPWPETAGIVGTPGMVQIPRALAQGLDIRSGAMVTALRRHGAGWHLGGEGIDHHADRVVLAIPAPQARDLLGGDHPLSGPLAQVRYRANITVMVGLDLAAPRPFATHEGQDALAWVAQDSAKPGRDDQPLTTWVVQAAPDYSMNHIDLPFADLAQMIAPQLLDLLGADPAHLHHAAAHRWLYSQTDRPLGQPFLAHDAAGLVVGGDWALGPLVEHGWASGRAMAAHLLARA</sequence>
<dbReference type="PANTHER" id="PTHR16128">
    <property type="entry name" value="FAD/NAD(P)-BINDING OXIDOREDUCTASE FAMILY PROTEIN"/>
    <property type="match status" value="1"/>
</dbReference>
<dbReference type="InterPro" id="IPR002937">
    <property type="entry name" value="Amino_oxidase"/>
</dbReference>
<comment type="caution">
    <text evidence="2">The sequence shown here is derived from an EMBL/GenBank/DDBJ whole genome shotgun (WGS) entry which is preliminary data.</text>
</comment>